<organism evidence="2 3">
    <name type="scientific">Roseivivax halotolerans</name>
    <dbReference type="NCBI Taxonomy" id="93684"/>
    <lineage>
        <taxon>Bacteria</taxon>
        <taxon>Pseudomonadati</taxon>
        <taxon>Pseudomonadota</taxon>
        <taxon>Alphaproteobacteria</taxon>
        <taxon>Rhodobacterales</taxon>
        <taxon>Roseobacteraceae</taxon>
        <taxon>Roseivivax</taxon>
    </lineage>
</organism>
<dbReference type="AlphaFoldDB" id="A0A1I6A1V3"/>
<protein>
    <recommendedName>
        <fullName evidence="4">Transglycosylase associated protein</fullName>
    </recommendedName>
</protein>
<dbReference type="EMBL" id="FOXV01000014">
    <property type="protein sequence ID" value="SFQ62689.1"/>
    <property type="molecule type" value="Genomic_DNA"/>
</dbReference>
<dbReference type="RefSeq" id="WP_093014680.1">
    <property type="nucleotide sequence ID" value="NZ_FOXV01000014.1"/>
</dbReference>
<keyword evidence="3" id="KW-1185">Reference proteome</keyword>
<accession>A0A1I6A1V3</accession>
<keyword evidence="1" id="KW-0812">Transmembrane</keyword>
<evidence type="ECO:0008006" key="4">
    <source>
        <dbReference type="Google" id="ProtNLM"/>
    </source>
</evidence>
<feature type="transmembrane region" description="Helical" evidence="1">
    <location>
        <begin position="62"/>
        <end position="84"/>
    </location>
</feature>
<sequence length="92" mass="9147">METFFEALGLISLILLAGVGLLAGYLAGRIAGRNMALYLAVGVIAAIATPFILAAVGISVLAVGGILFLLAVGAVGALIVLALVRTIAARGK</sequence>
<keyword evidence="1" id="KW-1133">Transmembrane helix</keyword>
<name>A0A1I6A1V3_9RHOB</name>
<dbReference type="STRING" id="93684.SAMN05421853_11433"/>
<evidence type="ECO:0000313" key="2">
    <source>
        <dbReference type="EMBL" id="SFQ62689.1"/>
    </source>
</evidence>
<evidence type="ECO:0000313" key="3">
    <source>
        <dbReference type="Proteomes" id="UP000243106"/>
    </source>
</evidence>
<dbReference type="Proteomes" id="UP000243106">
    <property type="component" value="Unassembled WGS sequence"/>
</dbReference>
<keyword evidence="1" id="KW-0472">Membrane</keyword>
<proteinExistence type="predicted"/>
<feature type="transmembrane region" description="Helical" evidence="1">
    <location>
        <begin position="35"/>
        <end position="56"/>
    </location>
</feature>
<evidence type="ECO:0000256" key="1">
    <source>
        <dbReference type="SAM" id="Phobius"/>
    </source>
</evidence>
<gene>
    <name evidence="2" type="ORF">SAMN05421853_11433</name>
</gene>
<feature type="transmembrane region" description="Helical" evidence="1">
    <location>
        <begin position="6"/>
        <end position="28"/>
    </location>
</feature>
<reference evidence="3" key="1">
    <citation type="submission" date="2016-10" db="EMBL/GenBank/DDBJ databases">
        <authorList>
            <person name="Varghese N."/>
            <person name="Submissions S."/>
        </authorList>
    </citation>
    <scope>NUCLEOTIDE SEQUENCE [LARGE SCALE GENOMIC DNA]</scope>
    <source>
        <strain evidence="3">JCM 10271</strain>
    </source>
</reference>